<gene>
    <name evidence="7" type="ORF">B7463_g2163</name>
</gene>
<evidence type="ECO:0000313" key="8">
    <source>
        <dbReference type="Proteomes" id="UP000258309"/>
    </source>
</evidence>
<dbReference type="GO" id="GO:0005634">
    <property type="term" value="C:nucleus"/>
    <property type="evidence" value="ECO:0007669"/>
    <property type="project" value="UniProtKB-SubCell"/>
</dbReference>
<reference evidence="7 8" key="1">
    <citation type="submission" date="2018-05" db="EMBL/GenBank/DDBJ databases">
        <title>Draft genome sequence of Scytalidium lignicola DSM 105466, a ubiquitous saprotrophic fungus.</title>
        <authorList>
            <person name="Buettner E."/>
            <person name="Gebauer A.M."/>
            <person name="Hofrichter M."/>
            <person name="Liers C."/>
            <person name="Kellner H."/>
        </authorList>
    </citation>
    <scope>NUCLEOTIDE SEQUENCE [LARGE SCALE GENOMIC DNA]</scope>
    <source>
        <strain evidence="7 8">DSM 105466</strain>
    </source>
</reference>
<dbReference type="AlphaFoldDB" id="A0A3E2HM96"/>
<evidence type="ECO:0000256" key="3">
    <source>
        <dbReference type="ARBA" id="ARBA00023125"/>
    </source>
</evidence>
<evidence type="ECO:0000256" key="2">
    <source>
        <dbReference type="ARBA" id="ARBA00023015"/>
    </source>
</evidence>
<dbReference type="EMBL" id="NCSJ02000024">
    <property type="protein sequence ID" value="RFU34161.1"/>
    <property type="molecule type" value="Genomic_DNA"/>
</dbReference>
<name>A0A3E2HM96_SCYLI</name>
<dbReference type="GO" id="GO:0000981">
    <property type="term" value="F:DNA-binding transcription factor activity, RNA polymerase II-specific"/>
    <property type="evidence" value="ECO:0007669"/>
    <property type="project" value="TreeGrafter"/>
</dbReference>
<feature type="non-terminal residue" evidence="7">
    <location>
        <position position="692"/>
    </location>
</feature>
<evidence type="ECO:0000256" key="4">
    <source>
        <dbReference type="ARBA" id="ARBA00023163"/>
    </source>
</evidence>
<dbReference type="PANTHER" id="PTHR31845">
    <property type="entry name" value="FINGER DOMAIN PROTEIN, PUTATIVE-RELATED"/>
    <property type="match status" value="1"/>
</dbReference>
<dbReference type="GO" id="GO:0000976">
    <property type="term" value="F:transcription cis-regulatory region binding"/>
    <property type="evidence" value="ECO:0007669"/>
    <property type="project" value="TreeGrafter"/>
</dbReference>
<keyword evidence="8" id="KW-1185">Reference proteome</keyword>
<accession>A0A3E2HM96</accession>
<dbReference type="InterPro" id="IPR051089">
    <property type="entry name" value="prtT"/>
</dbReference>
<dbReference type="OrthoDB" id="3163292at2759"/>
<comment type="caution">
    <text evidence="7">The sequence shown here is derived from an EMBL/GenBank/DDBJ whole genome shotgun (WGS) entry which is preliminary data.</text>
</comment>
<keyword evidence="2" id="KW-0805">Transcription regulation</keyword>
<sequence length="692" mass="78303">MLEITNQDAEERSKNTTDDADSRKIKSKRSRYVRIACEFQLMSAEMRSMREGPFNPQLAFDVSQTSLPAKGLGTAASEAAPGEDEVLKKAHLAGKNEEPRRRLTQRRLHTDHPVAITPAADIEENPQNTSLIDDSDFLSITHKQSASDGISNPTMTTSMDVVFPCDSHELLDGLSKPTTNYCLQLFFKHYASFLPGIFPSDIAFMSYHAQSPFLFWTMACTGARRFHDVGYFQQAASKVRELVTASILQIQDPIQTIQAILILCLWPLPVDTMWKDPSHTMAGAAMQLAIQNGLHKFRHEQDFSRTQINSNDRNTRPFRVYLWIHCVIHFQRTSICDGLPFSSILDSWPGETEASLQLIDNQRLVSRYRLHRLQIRAITTITQNHDVQEAQGCNGISTLINVFDSQIQEIDPSTTDLTFQMAVKFSRLSLLVFHLFGPESDAMLAGAVCLFNVCKEILDLTARLDATQSFAWYSTHYHMRMILLAAFCVLRIMRSKLREMIPVNEAEQSLFKAINFVKSRSTQTTDLDAKYAIILKQLYSSTTAFRREDGEIDGLRLDIRSRLFMSIAFDSFWWWRAEFDGRPSPYPLPAATVTNDDGSTGPAAAMQRGNVGDELDPSMTLCGNAYDVFSPYEDLSNWHWPAALTFEDGSEYTYVQNPGKWNVQIRNKYRTSGYSHLATISPSSSMTYDLPD</sequence>
<evidence type="ECO:0000313" key="7">
    <source>
        <dbReference type="EMBL" id="RFU34161.1"/>
    </source>
</evidence>
<dbReference type="Proteomes" id="UP000258309">
    <property type="component" value="Unassembled WGS sequence"/>
</dbReference>
<dbReference type="PANTHER" id="PTHR31845:SF21">
    <property type="entry name" value="REGULATORY PROTEIN LEU3"/>
    <property type="match status" value="1"/>
</dbReference>
<keyword evidence="5" id="KW-0539">Nucleus</keyword>
<keyword evidence="3" id="KW-0238">DNA-binding</keyword>
<feature type="region of interest" description="Disordered" evidence="6">
    <location>
        <begin position="1"/>
        <end position="26"/>
    </location>
</feature>
<dbReference type="STRING" id="5539.A0A3E2HM96"/>
<keyword evidence="4" id="KW-0804">Transcription</keyword>
<evidence type="ECO:0000256" key="6">
    <source>
        <dbReference type="SAM" id="MobiDB-lite"/>
    </source>
</evidence>
<feature type="non-terminal residue" evidence="7">
    <location>
        <position position="1"/>
    </location>
</feature>
<feature type="compositionally biased region" description="Basic and acidic residues" evidence="6">
    <location>
        <begin position="9"/>
        <end position="24"/>
    </location>
</feature>
<evidence type="ECO:0000256" key="1">
    <source>
        <dbReference type="ARBA" id="ARBA00004123"/>
    </source>
</evidence>
<protein>
    <recommendedName>
        <fullName evidence="9">Transcription factor domain-containing protein</fullName>
    </recommendedName>
</protein>
<comment type="subcellular location">
    <subcellularLocation>
        <location evidence="1">Nucleus</location>
    </subcellularLocation>
</comment>
<evidence type="ECO:0008006" key="9">
    <source>
        <dbReference type="Google" id="ProtNLM"/>
    </source>
</evidence>
<dbReference type="CDD" id="cd12148">
    <property type="entry name" value="fungal_TF_MHR"/>
    <property type="match status" value="1"/>
</dbReference>
<proteinExistence type="predicted"/>
<organism evidence="7 8">
    <name type="scientific">Scytalidium lignicola</name>
    <name type="common">Hyphomycete</name>
    <dbReference type="NCBI Taxonomy" id="5539"/>
    <lineage>
        <taxon>Eukaryota</taxon>
        <taxon>Fungi</taxon>
        <taxon>Dikarya</taxon>
        <taxon>Ascomycota</taxon>
        <taxon>Pezizomycotina</taxon>
        <taxon>Leotiomycetes</taxon>
        <taxon>Leotiomycetes incertae sedis</taxon>
        <taxon>Scytalidium</taxon>
    </lineage>
</organism>
<evidence type="ECO:0000256" key="5">
    <source>
        <dbReference type="ARBA" id="ARBA00023242"/>
    </source>
</evidence>